<sequence length="130" mass="14919">MCNVIEVHISVSFQAFENQRRKLTTTFFYITPKRHINVIIEPISLLEKKVDVMVCNAPKNLEFVWGALLKAIRRQGGDDMENDCRTKYPKGIQANELAVVNPGGLSCSQIYFGYLPFYKTDPKYAEKVEK</sequence>
<name>A0ABQ9FNB2_TEGGR</name>
<protein>
    <submittedName>
        <fullName evidence="1">Uncharacterized protein</fullName>
    </submittedName>
</protein>
<dbReference type="Proteomes" id="UP001217089">
    <property type="component" value="Unassembled WGS sequence"/>
</dbReference>
<comment type="caution">
    <text evidence="1">The sequence shown here is derived from an EMBL/GenBank/DDBJ whole genome shotgun (WGS) entry which is preliminary data.</text>
</comment>
<dbReference type="EMBL" id="JARBDR010000246">
    <property type="protein sequence ID" value="KAJ8317651.1"/>
    <property type="molecule type" value="Genomic_DNA"/>
</dbReference>
<evidence type="ECO:0000313" key="2">
    <source>
        <dbReference type="Proteomes" id="UP001217089"/>
    </source>
</evidence>
<reference evidence="1 2" key="1">
    <citation type="submission" date="2022-12" db="EMBL/GenBank/DDBJ databases">
        <title>Chromosome-level genome of Tegillarca granosa.</title>
        <authorList>
            <person name="Kim J."/>
        </authorList>
    </citation>
    <scope>NUCLEOTIDE SEQUENCE [LARGE SCALE GENOMIC DNA]</scope>
    <source>
        <strain evidence="1">Teg-2019</strain>
        <tissue evidence="1">Adductor muscle</tissue>
    </source>
</reference>
<gene>
    <name evidence="1" type="ORF">KUTeg_005555</name>
</gene>
<dbReference type="Gene3D" id="3.40.220.10">
    <property type="entry name" value="Leucine Aminopeptidase, subunit E, domain 1"/>
    <property type="match status" value="1"/>
</dbReference>
<accession>A0ABQ9FNB2</accession>
<dbReference type="SUPFAM" id="SSF52949">
    <property type="entry name" value="Macro domain-like"/>
    <property type="match status" value="1"/>
</dbReference>
<proteinExistence type="predicted"/>
<dbReference type="InterPro" id="IPR043472">
    <property type="entry name" value="Macro_dom-like"/>
</dbReference>
<keyword evidence="2" id="KW-1185">Reference proteome</keyword>
<organism evidence="1 2">
    <name type="scientific">Tegillarca granosa</name>
    <name type="common">Malaysian cockle</name>
    <name type="synonym">Anadara granosa</name>
    <dbReference type="NCBI Taxonomy" id="220873"/>
    <lineage>
        <taxon>Eukaryota</taxon>
        <taxon>Metazoa</taxon>
        <taxon>Spiralia</taxon>
        <taxon>Lophotrochozoa</taxon>
        <taxon>Mollusca</taxon>
        <taxon>Bivalvia</taxon>
        <taxon>Autobranchia</taxon>
        <taxon>Pteriomorphia</taxon>
        <taxon>Arcoida</taxon>
        <taxon>Arcoidea</taxon>
        <taxon>Arcidae</taxon>
        <taxon>Tegillarca</taxon>
    </lineage>
</organism>
<evidence type="ECO:0000313" key="1">
    <source>
        <dbReference type="EMBL" id="KAJ8317651.1"/>
    </source>
</evidence>